<organism evidence="2 3">
    <name type="scientific">Aspergillus campestris (strain IBT 28561)</name>
    <dbReference type="NCBI Taxonomy" id="1392248"/>
    <lineage>
        <taxon>Eukaryota</taxon>
        <taxon>Fungi</taxon>
        <taxon>Dikarya</taxon>
        <taxon>Ascomycota</taxon>
        <taxon>Pezizomycotina</taxon>
        <taxon>Eurotiomycetes</taxon>
        <taxon>Eurotiomycetidae</taxon>
        <taxon>Eurotiales</taxon>
        <taxon>Aspergillaceae</taxon>
        <taxon>Aspergillus</taxon>
        <taxon>Aspergillus subgen. Circumdati</taxon>
    </lineage>
</organism>
<reference evidence="2" key="1">
    <citation type="submission" date="2016-12" db="EMBL/GenBank/DDBJ databases">
        <title>The genomes of Aspergillus section Nigri reveals drivers in fungal speciation.</title>
        <authorList>
            <consortium name="DOE Joint Genome Institute"/>
            <person name="Vesth T.C."/>
            <person name="Nybo J."/>
            <person name="Theobald S."/>
            <person name="Brandl J."/>
            <person name="Frisvad J.C."/>
            <person name="Nielsen K.F."/>
            <person name="Lyhne E.K."/>
            <person name="Kogle M.E."/>
            <person name="Kuo A."/>
            <person name="Riley R."/>
            <person name="Clum A."/>
            <person name="Nolan M."/>
            <person name="Lipzen A."/>
            <person name="Salamov A."/>
            <person name="Henrissat B."/>
            <person name="Wiebenga A."/>
            <person name="De vries R.P."/>
            <person name="Grigoriev I.V."/>
            <person name="Mortensen U.H."/>
            <person name="Andersen M.R."/>
            <person name="Baker S.E."/>
        </authorList>
    </citation>
    <scope>NUCLEOTIDE SEQUENCE</scope>
    <source>
        <strain evidence="2">IBT 28561</strain>
    </source>
</reference>
<accession>A0A2I1D2F9</accession>
<evidence type="ECO:0000313" key="2">
    <source>
        <dbReference type="EMBL" id="PKY04047.1"/>
    </source>
</evidence>
<feature type="transmembrane region" description="Helical" evidence="1">
    <location>
        <begin position="134"/>
        <end position="159"/>
    </location>
</feature>
<dbReference type="VEuPathDB" id="FungiDB:P168DRAFT_151151"/>
<evidence type="ECO:0000313" key="3">
    <source>
        <dbReference type="Proteomes" id="UP000234254"/>
    </source>
</evidence>
<evidence type="ECO:0000256" key="1">
    <source>
        <dbReference type="SAM" id="Phobius"/>
    </source>
</evidence>
<protein>
    <submittedName>
        <fullName evidence="2">Uncharacterized protein</fullName>
    </submittedName>
</protein>
<keyword evidence="1" id="KW-1133">Transmembrane helix</keyword>
<name>A0A2I1D2F9_ASPC2</name>
<keyword evidence="3" id="KW-1185">Reference proteome</keyword>
<keyword evidence="1" id="KW-0472">Membrane</keyword>
<dbReference type="AlphaFoldDB" id="A0A2I1D2F9"/>
<dbReference type="GeneID" id="36540324"/>
<keyword evidence="1" id="KW-0812">Transmembrane</keyword>
<feature type="transmembrane region" description="Helical" evidence="1">
    <location>
        <begin position="106"/>
        <end position="128"/>
    </location>
</feature>
<dbReference type="RefSeq" id="XP_024692641.1">
    <property type="nucleotide sequence ID" value="XM_024832801.1"/>
</dbReference>
<comment type="caution">
    <text evidence="2">The sequence shown here is derived from an EMBL/GenBank/DDBJ whole genome shotgun (WGS) entry which is preliminary data.</text>
</comment>
<sequence>MTFADSFPHSTACVLSAVEPCLMGWVCMSGCLTSDIHRVKPPTPLLLATVRLRLAHVCSGFDCRGPMQDVDRRRASTETMFHIRSVLPVESSVACSVYMCFSSGLLWVKIAFSMPFLFLSFIFLFLLLLSLFSFLFPLAAFFFVFICFAFFLLHLHLGLTVPMTDRFKHINEWRKLYRAARLVSEFNLAGDVLYVINRRDIPPTTE</sequence>
<dbReference type="EMBL" id="MSFM01000006">
    <property type="protein sequence ID" value="PKY04047.1"/>
    <property type="molecule type" value="Genomic_DNA"/>
</dbReference>
<proteinExistence type="predicted"/>
<gene>
    <name evidence="2" type="ORF">P168DRAFT_151151</name>
</gene>
<dbReference type="Proteomes" id="UP000234254">
    <property type="component" value="Unassembled WGS sequence"/>
</dbReference>